<sequence length="467" mass="48917">MLNVRISAAMVLGVLTLTSSPTFAVSLGIDPSSTPVKDPITGNDFNAWKLVGTSCASAVQIHANWIVSSQHCMPSADATFSGPYGTATVESCFRGNDTANLRQGDENDFALCRLKRPTQITYSGTFPALVAAPTPVVNHPSGFPATLSPATQRQFAVYGYLMAYGFGCCNKIGVTDFNGLLPGNDMARSTAQVVVPQLIGGDSGGAAFWVSPTAAAPALVGVLTTGYALPRGVTYFSDSSVNWIRNKIVAAGDTAPITYTASQFYTGPTAPVPPHVPAPPSLILSNGTPALTWLAPTDAGADTITGYQITVARDRNIVSTVQVTGANTQAPMPVGNHAFTACVRARNTSGLSAPGNLEQLTATPYGCRDFDLSTVSGLSQAFARDAATGLVKVTLNWQRPNQASNTRYRITRVTKQGLIQRTQTLETTSTSSTQYVQPGTSVCQRVTVFSDLNPVGTSTANVCSTAN</sequence>
<dbReference type="InterPro" id="IPR013783">
    <property type="entry name" value="Ig-like_fold"/>
</dbReference>
<dbReference type="InterPro" id="IPR003961">
    <property type="entry name" value="FN3_dom"/>
</dbReference>
<feature type="domain" description="Fibronectin type-III" evidence="2">
    <location>
        <begin position="270"/>
        <end position="366"/>
    </location>
</feature>
<dbReference type="SUPFAM" id="SSF50494">
    <property type="entry name" value="Trypsin-like serine proteases"/>
    <property type="match status" value="1"/>
</dbReference>
<dbReference type="PROSITE" id="PS50853">
    <property type="entry name" value="FN3"/>
    <property type="match status" value="1"/>
</dbReference>
<organism evidence="3 4">
    <name type="scientific">Aquabacterium lacunae</name>
    <dbReference type="NCBI Taxonomy" id="2528630"/>
    <lineage>
        <taxon>Bacteria</taxon>
        <taxon>Pseudomonadati</taxon>
        <taxon>Pseudomonadota</taxon>
        <taxon>Betaproteobacteria</taxon>
        <taxon>Burkholderiales</taxon>
        <taxon>Aquabacterium</taxon>
    </lineage>
</organism>
<keyword evidence="4" id="KW-1185">Reference proteome</keyword>
<dbReference type="SUPFAM" id="SSF49265">
    <property type="entry name" value="Fibronectin type III"/>
    <property type="match status" value="1"/>
</dbReference>
<dbReference type="RefSeq" id="WP_130967822.1">
    <property type="nucleotide sequence ID" value="NZ_SIXI01000003.1"/>
</dbReference>
<dbReference type="EMBL" id="SIXI01000003">
    <property type="protein sequence ID" value="TBO31367.1"/>
    <property type="molecule type" value="Genomic_DNA"/>
</dbReference>
<dbReference type="Gene3D" id="2.60.40.10">
    <property type="entry name" value="Immunoglobulins"/>
    <property type="match status" value="1"/>
</dbReference>
<dbReference type="InterPro" id="IPR036116">
    <property type="entry name" value="FN3_sf"/>
</dbReference>
<feature type="chain" id="PRO_5020893515" description="Fibronectin type-III domain-containing protein" evidence="1">
    <location>
        <begin position="25"/>
        <end position="467"/>
    </location>
</feature>
<reference evidence="3 4" key="1">
    <citation type="submission" date="2019-02" db="EMBL/GenBank/DDBJ databases">
        <title>Aquabacterium sp. strain KMB7.</title>
        <authorList>
            <person name="Chen W.-M."/>
        </authorList>
    </citation>
    <scope>NUCLEOTIDE SEQUENCE [LARGE SCALE GENOMIC DNA]</scope>
    <source>
        <strain evidence="3 4">KMB7</strain>
    </source>
</reference>
<proteinExistence type="predicted"/>
<comment type="caution">
    <text evidence="3">The sequence shown here is derived from an EMBL/GenBank/DDBJ whole genome shotgun (WGS) entry which is preliminary data.</text>
</comment>
<keyword evidence="1" id="KW-0732">Signal</keyword>
<dbReference type="AlphaFoldDB" id="A0A4Q9H2R3"/>
<evidence type="ECO:0000259" key="2">
    <source>
        <dbReference type="PROSITE" id="PS50853"/>
    </source>
</evidence>
<accession>A0A4Q9H2R3</accession>
<dbReference type="Proteomes" id="UP000292120">
    <property type="component" value="Unassembled WGS sequence"/>
</dbReference>
<feature type="signal peptide" evidence="1">
    <location>
        <begin position="1"/>
        <end position="24"/>
    </location>
</feature>
<protein>
    <recommendedName>
        <fullName evidence="2">Fibronectin type-III domain-containing protein</fullName>
    </recommendedName>
</protein>
<evidence type="ECO:0000313" key="3">
    <source>
        <dbReference type="EMBL" id="TBO31367.1"/>
    </source>
</evidence>
<evidence type="ECO:0000313" key="4">
    <source>
        <dbReference type="Proteomes" id="UP000292120"/>
    </source>
</evidence>
<gene>
    <name evidence="3" type="ORF">EYS42_08990</name>
</gene>
<dbReference type="InterPro" id="IPR009003">
    <property type="entry name" value="Peptidase_S1_PA"/>
</dbReference>
<evidence type="ECO:0000256" key="1">
    <source>
        <dbReference type="SAM" id="SignalP"/>
    </source>
</evidence>
<name>A0A4Q9H2R3_9BURK</name>